<dbReference type="InterPro" id="IPR013783">
    <property type="entry name" value="Ig-like_fold"/>
</dbReference>
<keyword evidence="4" id="KW-0808">Transferase</keyword>
<dbReference type="SMART" id="SM00421">
    <property type="entry name" value="HTH_LUXR"/>
    <property type="match status" value="1"/>
</dbReference>
<keyword evidence="1" id="KW-1133">Transmembrane helix</keyword>
<dbReference type="InterPro" id="IPR000792">
    <property type="entry name" value="Tscrpt_reg_LuxR_C"/>
</dbReference>
<comment type="caution">
    <text evidence="4">The sequence shown here is derived from an EMBL/GenBank/DDBJ whole genome shotgun (WGS) entry which is preliminary data.</text>
</comment>
<dbReference type="Gene3D" id="1.10.10.10">
    <property type="entry name" value="Winged helix-like DNA-binding domain superfamily/Winged helix DNA-binding domain"/>
    <property type="match status" value="1"/>
</dbReference>
<dbReference type="SUPFAM" id="SSF46894">
    <property type="entry name" value="C-terminal effector domain of the bipartite response regulators"/>
    <property type="match status" value="1"/>
</dbReference>
<organism evidence="4 5">
    <name type="scientific">Salinimicrobium gaetbulicola</name>
    <dbReference type="NCBI Taxonomy" id="999702"/>
    <lineage>
        <taxon>Bacteria</taxon>
        <taxon>Pseudomonadati</taxon>
        <taxon>Bacteroidota</taxon>
        <taxon>Flavobacteriia</taxon>
        <taxon>Flavobacteriales</taxon>
        <taxon>Flavobacteriaceae</taxon>
        <taxon>Salinimicrobium</taxon>
    </lineage>
</organism>
<dbReference type="Gene3D" id="2.130.10.10">
    <property type="entry name" value="YVTN repeat-like/Quinoprotein amine dehydrogenase"/>
    <property type="match status" value="1"/>
</dbReference>
<gene>
    <name evidence="4" type="ORF">ACFQ1G_12460</name>
</gene>
<dbReference type="InterPro" id="IPR016032">
    <property type="entry name" value="Sig_transdc_resp-reg_C-effctor"/>
</dbReference>
<feature type="domain" description="HTH luxR-type" evidence="3">
    <location>
        <begin position="850"/>
        <end position="907"/>
    </location>
</feature>
<proteinExistence type="predicted"/>
<keyword evidence="4" id="KW-0418">Kinase</keyword>
<evidence type="ECO:0000259" key="3">
    <source>
        <dbReference type="SMART" id="SM00421"/>
    </source>
</evidence>
<protein>
    <submittedName>
        <fullName evidence="4">Histidine kinase</fullName>
    </submittedName>
</protein>
<keyword evidence="5" id="KW-1185">Reference proteome</keyword>
<sequence>MRTSYISVLLIFMSCIASAQELIPPIQNHTSIEYNGASQNWDLAIDDSGIIYAANNQGLLSFDGLTWELFQLDTGGIIRSVLPHGERIYTGSYQEFGYWSRDLKGEMHYTSLMSLLKEYTLQSEEFWEILTYKDAIYFRSFGAIYEYKKGKIKPIKEIVSNKMIVFNDRLLIAVGKEGLFYLETDGSLNTLPNQEILSGKRVLDLEVVGDDLFIGTAKKLYKFDGSSVTTYHSNELNRLLSDFEFNHLTKFSQNELLIATLRNGLILHNIETGNTSIFNRESGLQNNTVLGMAKRNGKVWLGLDNGIDEIDLASPIKFYTDHTGELGAVYDLAFYRNSLYAASNTGVYRLDNNGITMIKGAQGHSWNLEVLDDVLYSNHNSGTYKVVDDTFKVIENRTGSFQIIPVKDRTNTYLIGNYTGISIYEPSGEMREFTELNFPVKKIIFEGPSVIWAEHANEGIYRLGINSSLDEISFKDQIGHEQKGLNHRLKIFKLNGQIAILKNKDWYQYNKFKDTLELFKDLKNYRNHELLLEDELGYWFRDRLTNDIKFTNFRDTELEVSFKELNMRTVKGNERMIKAKDSIFYLTLKDGFAKIDLNALIDSRSEVQLSQPVIKGVIDLKQRYDLTDSPTIPYNSARQLTFLAGLPDSDAAELHYELSGEQNIEGHIIDGKLTFQNLSQGDYQLKLFALGPQGTYSEVTKFKFVVDSPWYLSNLMLVVYAFLILATIVVVYTINKRKLKKHQHLLEQRLEREHRERIERLEKKRLKDEIMIKRKELANTTMMAAKKNEVLMDIQGELNKDKDKFSNQYRLKHIMTKINQAIKNKDEWQVFETNFKEVHEDFSKDLLESFPHLTSKDLKLCSYLKMNLTSKEIAPLMGKSVRGVEVHRYRLRKKMELDSQENLSNYLIKNF</sequence>
<dbReference type="GO" id="GO:0016301">
    <property type="term" value="F:kinase activity"/>
    <property type="evidence" value="ECO:0007669"/>
    <property type="project" value="UniProtKB-KW"/>
</dbReference>
<name>A0ABW3IIQ2_9FLAO</name>
<dbReference type="RefSeq" id="WP_380740029.1">
    <property type="nucleotide sequence ID" value="NZ_JBHTJP010000035.1"/>
</dbReference>
<reference evidence="5" key="1">
    <citation type="journal article" date="2019" name="Int. J. Syst. Evol. Microbiol.">
        <title>The Global Catalogue of Microorganisms (GCM) 10K type strain sequencing project: providing services to taxonomists for standard genome sequencing and annotation.</title>
        <authorList>
            <consortium name="The Broad Institute Genomics Platform"/>
            <consortium name="The Broad Institute Genome Sequencing Center for Infectious Disease"/>
            <person name="Wu L."/>
            <person name="Ma J."/>
        </authorList>
    </citation>
    <scope>NUCLEOTIDE SEQUENCE [LARGE SCALE GENOMIC DNA]</scope>
    <source>
        <strain evidence="5">CCUG 60898</strain>
    </source>
</reference>
<dbReference type="SUPFAM" id="SSF63829">
    <property type="entry name" value="Calcium-dependent phosphotriesterase"/>
    <property type="match status" value="1"/>
</dbReference>
<accession>A0ABW3IIQ2</accession>
<keyword evidence="1" id="KW-0472">Membrane</keyword>
<evidence type="ECO:0000313" key="4">
    <source>
        <dbReference type="EMBL" id="MFD0977608.1"/>
    </source>
</evidence>
<evidence type="ECO:0000256" key="2">
    <source>
        <dbReference type="SAM" id="SignalP"/>
    </source>
</evidence>
<dbReference type="Gene3D" id="2.60.40.10">
    <property type="entry name" value="Immunoglobulins"/>
    <property type="match status" value="1"/>
</dbReference>
<dbReference type="InterPro" id="IPR015943">
    <property type="entry name" value="WD40/YVTN_repeat-like_dom_sf"/>
</dbReference>
<feature type="transmembrane region" description="Helical" evidence="1">
    <location>
        <begin position="710"/>
        <end position="734"/>
    </location>
</feature>
<evidence type="ECO:0000313" key="5">
    <source>
        <dbReference type="Proteomes" id="UP001597100"/>
    </source>
</evidence>
<feature type="chain" id="PRO_5045300051" evidence="2">
    <location>
        <begin position="20"/>
        <end position="911"/>
    </location>
</feature>
<dbReference type="EMBL" id="JBHTJP010000035">
    <property type="protein sequence ID" value="MFD0977608.1"/>
    <property type="molecule type" value="Genomic_DNA"/>
</dbReference>
<dbReference type="PROSITE" id="PS51257">
    <property type="entry name" value="PROKAR_LIPOPROTEIN"/>
    <property type="match status" value="1"/>
</dbReference>
<dbReference type="InterPro" id="IPR036388">
    <property type="entry name" value="WH-like_DNA-bd_sf"/>
</dbReference>
<keyword evidence="1" id="KW-0812">Transmembrane</keyword>
<evidence type="ECO:0000256" key="1">
    <source>
        <dbReference type="SAM" id="Phobius"/>
    </source>
</evidence>
<keyword evidence="2" id="KW-0732">Signal</keyword>
<feature type="signal peptide" evidence="2">
    <location>
        <begin position="1"/>
        <end position="19"/>
    </location>
</feature>
<dbReference type="Proteomes" id="UP001597100">
    <property type="component" value="Unassembled WGS sequence"/>
</dbReference>